<feature type="binding site" evidence="9">
    <location>
        <position position="132"/>
    </location>
    <ligand>
        <name>substrate</name>
    </ligand>
</feature>
<feature type="binding site" evidence="10">
    <location>
        <position position="107"/>
    </location>
    <ligand>
        <name>NAD(+)</name>
        <dbReference type="ChEBI" id="CHEBI:57540"/>
    </ligand>
</feature>
<feature type="active site" description="Proton acceptor" evidence="7 8">
    <location>
        <position position="187"/>
    </location>
</feature>
<feature type="domain" description="Lactate/malate dehydrogenase N-terminal" evidence="11">
    <location>
        <begin position="17"/>
        <end position="154"/>
    </location>
</feature>
<evidence type="ECO:0000256" key="7">
    <source>
        <dbReference type="HAMAP-Rule" id="MF_00488"/>
    </source>
</evidence>
<keyword evidence="4 7" id="KW-0560">Oxidoreductase</keyword>
<name>C0EHU3_9FIRM</name>
<dbReference type="InterPro" id="IPR001557">
    <property type="entry name" value="L-lactate/malate_DH"/>
</dbReference>
<comment type="catalytic activity">
    <reaction evidence="6 7">
        <text>(S)-lactate + NAD(+) = pyruvate + NADH + H(+)</text>
        <dbReference type="Rhea" id="RHEA:23444"/>
        <dbReference type="ChEBI" id="CHEBI:15361"/>
        <dbReference type="ChEBI" id="CHEBI:15378"/>
        <dbReference type="ChEBI" id="CHEBI:16651"/>
        <dbReference type="ChEBI" id="CHEBI:57540"/>
        <dbReference type="ChEBI" id="CHEBI:57945"/>
        <dbReference type="EC" id="1.1.1.27"/>
    </reaction>
</comment>
<accession>C0EHU3</accession>
<evidence type="ECO:0000256" key="1">
    <source>
        <dbReference type="ARBA" id="ARBA00004843"/>
    </source>
</evidence>
<dbReference type="EMBL" id="ACEC01000122">
    <property type="protein sequence ID" value="EEG28915.1"/>
    <property type="molecule type" value="Genomic_DNA"/>
</dbReference>
<reference evidence="13 14" key="2">
    <citation type="submission" date="2009-02" db="EMBL/GenBank/DDBJ databases">
        <title>Draft genome sequence of Clostridium methylpentosum (DSM 5476).</title>
        <authorList>
            <person name="Sudarsanam P."/>
            <person name="Ley R."/>
            <person name="Guruge J."/>
            <person name="Turnbaugh P.J."/>
            <person name="Mahowald M."/>
            <person name="Liep D."/>
            <person name="Gordon J."/>
        </authorList>
    </citation>
    <scope>NUCLEOTIDE SEQUENCE [LARGE SCALE GENOMIC DNA]</scope>
    <source>
        <strain evidence="13 14">DSM 5476</strain>
    </source>
</reference>
<reference evidence="13 14" key="1">
    <citation type="submission" date="2009-01" db="EMBL/GenBank/DDBJ databases">
        <authorList>
            <person name="Fulton L."/>
            <person name="Clifton S."/>
            <person name="Fulton B."/>
            <person name="Xu J."/>
            <person name="Minx P."/>
            <person name="Pepin K.H."/>
            <person name="Johnson M."/>
            <person name="Bhonagiri V."/>
            <person name="Nash W.E."/>
            <person name="Mardis E.R."/>
            <person name="Wilson R.K."/>
        </authorList>
    </citation>
    <scope>NUCLEOTIDE SEQUENCE [LARGE SCALE GENOMIC DNA]</scope>
    <source>
        <strain evidence="13 14">DSM 5476</strain>
    </source>
</reference>
<dbReference type="CDD" id="cd05292">
    <property type="entry name" value="LDH_2"/>
    <property type="match status" value="1"/>
</dbReference>
<dbReference type="eggNOG" id="COG0039">
    <property type="taxonomic scope" value="Bacteria"/>
</dbReference>
<dbReference type="Pfam" id="PF00056">
    <property type="entry name" value="Ldh_1_N"/>
    <property type="match status" value="1"/>
</dbReference>
<feature type="binding site" evidence="7 9">
    <location>
        <position position="100"/>
    </location>
    <ligand>
        <name>substrate</name>
    </ligand>
</feature>
<dbReference type="InterPro" id="IPR001236">
    <property type="entry name" value="Lactate/malate_DH_N"/>
</dbReference>
<dbReference type="STRING" id="537013.CLOSTMETH_03438"/>
<comment type="activity regulation">
    <text evidence="7">Allosterically activated by fructose 1,6-bisphosphate (FBP).</text>
</comment>
<evidence type="ECO:0000256" key="8">
    <source>
        <dbReference type="PIRSR" id="PIRSR000102-1"/>
    </source>
</evidence>
<dbReference type="EC" id="1.1.1.27" evidence="3 7"/>
<feature type="binding site" evidence="7">
    <location>
        <begin position="160"/>
        <end position="163"/>
    </location>
    <ligand>
        <name>substrate</name>
    </ligand>
</feature>
<dbReference type="Gene3D" id="3.40.50.720">
    <property type="entry name" value="NAD(P)-binding Rossmann-like Domain"/>
    <property type="match status" value="1"/>
</dbReference>
<dbReference type="AlphaFoldDB" id="C0EHU3"/>
<dbReference type="NCBIfam" id="NF004863">
    <property type="entry name" value="PRK06223.1"/>
    <property type="match status" value="1"/>
</dbReference>
<evidence type="ECO:0000313" key="14">
    <source>
        <dbReference type="Proteomes" id="UP000003340"/>
    </source>
</evidence>
<feature type="binding site" evidence="7">
    <location>
        <position position="180"/>
    </location>
    <ligand>
        <name>beta-D-fructose 1,6-bisphosphate</name>
        <dbReference type="ChEBI" id="CHEBI:32966"/>
        <note>allosteric activator</note>
    </ligand>
</feature>
<feature type="binding site" evidence="7 10">
    <location>
        <position position="47"/>
    </location>
    <ligand>
        <name>NAD(+)</name>
        <dbReference type="ChEBI" id="CHEBI:57540"/>
    </ligand>
</feature>
<dbReference type="SUPFAM" id="SSF51735">
    <property type="entry name" value="NAD(P)-binding Rossmann-fold domains"/>
    <property type="match status" value="1"/>
</dbReference>
<feature type="binding site" evidence="7">
    <location>
        <position position="113"/>
    </location>
    <ligand>
        <name>NAD(+)</name>
        <dbReference type="ChEBI" id="CHEBI:57540"/>
    </ligand>
</feature>
<protein>
    <recommendedName>
        <fullName evidence="3 7">L-lactate dehydrogenase</fullName>
        <shortName evidence="7">L-LDH</shortName>
        <ecNumber evidence="3 7">1.1.1.27</ecNumber>
    </recommendedName>
</protein>
<dbReference type="InterPro" id="IPR015955">
    <property type="entry name" value="Lactate_DH/Glyco_Ohase_4_C"/>
</dbReference>
<dbReference type="InterPro" id="IPR022383">
    <property type="entry name" value="Lactate/malate_DH_C"/>
</dbReference>
<feature type="binding site" evidence="9">
    <location>
        <position position="94"/>
    </location>
    <ligand>
        <name>substrate</name>
    </ligand>
</feature>
<evidence type="ECO:0000256" key="3">
    <source>
        <dbReference type="ARBA" id="ARBA00012967"/>
    </source>
</evidence>
<gene>
    <name evidence="7" type="primary">ldh</name>
    <name evidence="13" type="ORF">CLOSTMETH_03438</name>
</gene>
<feature type="binding site" evidence="10">
    <location>
        <begin position="22"/>
        <end position="27"/>
    </location>
    <ligand>
        <name>NAD(+)</name>
        <dbReference type="ChEBI" id="CHEBI:57540"/>
    </ligand>
</feature>
<dbReference type="PANTHER" id="PTHR43128:SF16">
    <property type="entry name" value="L-LACTATE DEHYDROGENASE"/>
    <property type="match status" value="1"/>
</dbReference>
<comment type="subcellular location">
    <subcellularLocation>
        <location evidence="7">Cytoplasm</location>
    </subcellularLocation>
</comment>
<organism evidence="13 14">
    <name type="scientific">[Clostridium] methylpentosum DSM 5476</name>
    <dbReference type="NCBI Taxonomy" id="537013"/>
    <lineage>
        <taxon>Bacteria</taxon>
        <taxon>Bacillati</taxon>
        <taxon>Bacillota</taxon>
        <taxon>Clostridia</taxon>
        <taxon>Eubacteriales</taxon>
        <taxon>Oscillospiraceae</taxon>
        <taxon>Oscillospiraceae incertae sedis</taxon>
    </lineage>
</organism>
<dbReference type="NCBIfam" id="NF000824">
    <property type="entry name" value="PRK00066.1"/>
    <property type="match status" value="1"/>
</dbReference>
<feature type="binding site" evidence="7">
    <location>
        <position position="165"/>
    </location>
    <ligand>
        <name>beta-D-fructose 1,6-bisphosphate</name>
        <dbReference type="ChEBI" id="CHEBI:32966"/>
        <note>allosteric activator</note>
    </ligand>
</feature>
<comment type="caution">
    <text evidence="13">The sequence shown here is derived from an EMBL/GenBank/DDBJ whole genome shotgun (WGS) entry which is preliminary data.</text>
</comment>
<feature type="binding site" evidence="7">
    <location>
        <position position="245"/>
    </location>
    <ligand>
        <name>substrate</name>
    </ligand>
</feature>
<dbReference type="GO" id="GO:0004459">
    <property type="term" value="F:L-lactate dehydrogenase (NAD+) activity"/>
    <property type="evidence" value="ECO:0007669"/>
    <property type="project" value="UniProtKB-UniRule"/>
</dbReference>
<feature type="binding site" evidence="7 10">
    <location>
        <begin position="130"/>
        <end position="132"/>
    </location>
    <ligand>
        <name>NAD(+)</name>
        <dbReference type="ChEBI" id="CHEBI:57540"/>
    </ligand>
</feature>
<comment type="similarity">
    <text evidence="2 7">Belongs to the LDH/MDH superfamily. LDH family.</text>
</comment>
<feature type="domain" description="Lactate/malate dehydrogenase C-terminal" evidence="12">
    <location>
        <begin position="157"/>
        <end position="324"/>
    </location>
</feature>
<comment type="caution">
    <text evidence="7">Lacks conserved residue(s) required for the propagation of feature annotation.</text>
</comment>
<proteinExistence type="inferred from homology"/>
<dbReference type="PRINTS" id="PR00086">
    <property type="entry name" value="LLDHDRGNASE"/>
</dbReference>
<keyword evidence="5 7" id="KW-0520">NAD</keyword>
<dbReference type="Pfam" id="PF02866">
    <property type="entry name" value="Ldh_1_C"/>
    <property type="match status" value="1"/>
</dbReference>
<comment type="pathway">
    <text evidence="1 7">Fermentation; pyruvate fermentation to lactate; (S)-lactate from pyruvate: step 1/1.</text>
</comment>
<feature type="binding site" evidence="7">
    <location>
        <position position="52"/>
    </location>
    <ligand>
        <name>NAD(+)</name>
        <dbReference type="ChEBI" id="CHEBI:57540"/>
    </ligand>
</feature>
<dbReference type="FunFam" id="3.40.50.720:FF:000018">
    <property type="entry name" value="Malate dehydrogenase"/>
    <property type="match status" value="1"/>
</dbReference>
<dbReference type="InterPro" id="IPR036291">
    <property type="entry name" value="NAD(P)-bd_dom_sf"/>
</dbReference>
<dbReference type="Proteomes" id="UP000003340">
    <property type="component" value="Unassembled WGS sequence"/>
</dbReference>
<dbReference type="GO" id="GO:0006096">
    <property type="term" value="P:glycolytic process"/>
    <property type="evidence" value="ECO:0007669"/>
    <property type="project" value="UniProtKB-UniRule"/>
</dbReference>
<dbReference type="HAMAP" id="MF_00488">
    <property type="entry name" value="Lactate_dehydrog"/>
    <property type="match status" value="1"/>
</dbReference>
<feature type="binding site" evidence="7">
    <location>
        <position position="26"/>
    </location>
    <ligand>
        <name>NAD(+)</name>
        <dbReference type="ChEBI" id="CHEBI:57540"/>
    </ligand>
</feature>
<dbReference type="GO" id="GO:0005737">
    <property type="term" value="C:cytoplasm"/>
    <property type="evidence" value="ECO:0007669"/>
    <property type="project" value="UniProtKB-SubCell"/>
</dbReference>
<dbReference type="PANTHER" id="PTHR43128">
    <property type="entry name" value="L-2-HYDROXYCARBOXYLATE DEHYDROGENASE (NAD(P)(+))"/>
    <property type="match status" value="1"/>
</dbReference>
<feature type="binding site" evidence="7">
    <location>
        <position position="77"/>
    </location>
    <ligand>
        <name>NAD(+)</name>
        <dbReference type="ChEBI" id="CHEBI:57540"/>
    </ligand>
</feature>
<dbReference type="Gene3D" id="3.90.110.10">
    <property type="entry name" value="Lactate dehydrogenase/glycoside hydrolase, family 4, C-terminal"/>
    <property type="match status" value="1"/>
</dbReference>
<evidence type="ECO:0000259" key="11">
    <source>
        <dbReference type="Pfam" id="PF00056"/>
    </source>
</evidence>
<dbReference type="UniPathway" id="UPA00554">
    <property type="reaction ID" value="UER00611"/>
</dbReference>
<dbReference type="InterPro" id="IPR011304">
    <property type="entry name" value="L-lactate_DH"/>
</dbReference>
<feature type="binding site" evidence="7">
    <location>
        <begin position="132"/>
        <end position="135"/>
    </location>
    <ligand>
        <name>substrate</name>
    </ligand>
</feature>
<keyword evidence="7" id="KW-0021">Allosteric enzyme</keyword>
<dbReference type="HOGENOM" id="CLU_045401_1_1_9"/>
<evidence type="ECO:0000256" key="4">
    <source>
        <dbReference type="ARBA" id="ARBA00023002"/>
    </source>
</evidence>
<evidence type="ECO:0000256" key="9">
    <source>
        <dbReference type="PIRSR" id="PIRSR000102-2"/>
    </source>
</evidence>
<keyword evidence="14" id="KW-1185">Reference proteome</keyword>
<comment type="subunit">
    <text evidence="7">Homotetramer.</text>
</comment>
<feature type="binding site" evidence="9">
    <location>
        <position position="163"/>
    </location>
    <ligand>
        <name>substrate</name>
    </ligand>
</feature>
<evidence type="ECO:0000259" key="12">
    <source>
        <dbReference type="Pfam" id="PF02866"/>
    </source>
</evidence>
<sequence>MKFVIGRRSVQMKKGKKISILGTGNVGATIAYSLAMDGMASELVLVDINKDKAKGEAMDIMQGTPLSLPVNIYAGEYEDTRDSDIVVVTSGMARKPGQTRIDLVQGNINIIKSIMPEVVKYAPDAVYVVVSNPVDILTYAVIQCTGLPASQVLGTGTLLDSSRLRALLAKHVNLNSKNVHAYVFGEHGDTAMIPWSLTNMAGMQMETYCCRICDKHNHCGKAELHEIEEDVRTAGAQVIKLKGATYYAIGVATRRICEYILRDTKSVVTVSGLVQGSYGIDDVCLSLPFIIGARGIERVIEPPLLPEEEAQLRHSADSLKSVLASIEL</sequence>
<evidence type="ECO:0000256" key="10">
    <source>
        <dbReference type="PIRSR" id="PIRSR000102-3"/>
    </source>
</evidence>
<evidence type="ECO:0000256" key="6">
    <source>
        <dbReference type="ARBA" id="ARBA00049258"/>
    </source>
</evidence>
<keyword evidence="7" id="KW-0963">Cytoplasm</keyword>
<feature type="binding site" evidence="7">
    <location>
        <position position="155"/>
    </location>
    <ligand>
        <name>NAD(+)</name>
        <dbReference type="ChEBI" id="CHEBI:57540"/>
    </ligand>
</feature>
<dbReference type="PIRSF" id="PIRSF000102">
    <property type="entry name" value="Lac_mal_DH"/>
    <property type="match status" value="1"/>
</dbReference>
<dbReference type="SUPFAM" id="SSF56327">
    <property type="entry name" value="LDH C-terminal domain-like"/>
    <property type="match status" value="1"/>
</dbReference>
<evidence type="ECO:0000313" key="13">
    <source>
        <dbReference type="EMBL" id="EEG28915.1"/>
    </source>
</evidence>
<dbReference type="NCBIfam" id="TIGR01771">
    <property type="entry name" value="L-LDH-NAD"/>
    <property type="match status" value="1"/>
</dbReference>
<dbReference type="GO" id="GO:0006089">
    <property type="term" value="P:lactate metabolic process"/>
    <property type="evidence" value="ECO:0007669"/>
    <property type="project" value="TreeGrafter"/>
</dbReference>
<evidence type="ECO:0000256" key="5">
    <source>
        <dbReference type="ARBA" id="ARBA00023027"/>
    </source>
</evidence>
<evidence type="ECO:0000256" key="2">
    <source>
        <dbReference type="ARBA" id="ARBA00006054"/>
    </source>
</evidence>
<comment type="function">
    <text evidence="7">Catalyzes the conversion of lactate to pyruvate.</text>
</comment>